<protein>
    <submittedName>
        <fullName evidence="1">Resolvase</fullName>
    </submittedName>
</protein>
<gene>
    <name evidence="1" type="ORF">ALO79_200064</name>
</gene>
<dbReference type="Proteomes" id="UP000050381">
    <property type="component" value="Unassembled WGS sequence"/>
</dbReference>
<dbReference type="EMBL" id="LJQD01000114">
    <property type="protein sequence ID" value="KPW98386.1"/>
    <property type="molecule type" value="Genomic_DNA"/>
</dbReference>
<reference evidence="1 2" key="1">
    <citation type="submission" date="2015-09" db="EMBL/GenBank/DDBJ databases">
        <title>Genome announcement of multiple Pseudomonas syringae strains.</title>
        <authorList>
            <person name="Thakur S."/>
            <person name="Wang P.W."/>
            <person name="Gong Y."/>
            <person name="Weir B.S."/>
            <person name="Guttman D.S."/>
        </authorList>
    </citation>
    <scope>NUCLEOTIDE SEQUENCE [LARGE SCALE GENOMIC DNA]</scope>
    <source>
        <strain evidence="1 2">ICMP9419</strain>
    </source>
</reference>
<evidence type="ECO:0000313" key="2">
    <source>
        <dbReference type="Proteomes" id="UP000050381"/>
    </source>
</evidence>
<name>A0A0P9SIM7_PSESX</name>
<sequence>MFYTEAFVPALSKTSYPLQRLQQLARFLADFLAMHFHAQAYQCLAHFLAGPGLRNVRQTHGSRRSRSLFSSSSVAWKGVDSS</sequence>
<proteinExistence type="predicted"/>
<comment type="caution">
    <text evidence="1">The sequence shown here is derived from an EMBL/GenBank/DDBJ whole genome shotgun (WGS) entry which is preliminary data.</text>
</comment>
<accession>A0A0P9SIM7</accession>
<evidence type="ECO:0000313" key="1">
    <source>
        <dbReference type="EMBL" id="KPW98386.1"/>
    </source>
</evidence>
<organism evidence="1 2">
    <name type="scientific">Pseudomonas syringae pv. castaneae</name>
    <dbReference type="NCBI Taxonomy" id="264450"/>
    <lineage>
        <taxon>Bacteria</taxon>
        <taxon>Pseudomonadati</taxon>
        <taxon>Pseudomonadota</taxon>
        <taxon>Gammaproteobacteria</taxon>
        <taxon>Pseudomonadales</taxon>
        <taxon>Pseudomonadaceae</taxon>
        <taxon>Pseudomonas</taxon>
        <taxon>Pseudomonas syringae</taxon>
    </lineage>
</organism>
<dbReference type="AlphaFoldDB" id="A0A0P9SIM7"/>